<dbReference type="EMBL" id="JAQMWT010000360">
    <property type="protein sequence ID" value="KAJ8603122.1"/>
    <property type="molecule type" value="Genomic_DNA"/>
</dbReference>
<dbReference type="Gene3D" id="3.90.550.20">
    <property type="match status" value="1"/>
</dbReference>
<dbReference type="PANTHER" id="PTHR32385:SF15">
    <property type="entry name" value="INOSITOL PHOSPHOCERAMIDE MANNOSYLTRANSFERASE 1"/>
    <property type="match status" value="1"/>
</dbReference>
<proteinExistence type="predicted"/>
<dbReference type="InterPro" id="IPR007577">
    <property type="entry name" value="GlycoTrfase_DXD_sugar-bd_CS"/>
</dbReference>
<evidence type="ECO:0000313" key="3">
    <source>
        <dbReference type="Proteomes" id="UP001230188"/>
    </source>
</evidence>
<evidence type="ECO:0000256" key="1">
    <source>
        <dbReference type="ARBA" id="ARBA00022679"/>
    </source>
</evidence>
<dbReference type="SUPFAM" id="SSF53448">
    <property type="entry name" value="Nucleotide-diphospho-sugar transferases"/>
    <property type="match status" value="1"/>
</dbReference>
<reference evidence="2" key="1">
    <citation type="submission" date="2023-01" db="EMBL/GenBank/DDBJ databases">
        <title>Metagenome sequencing of chrysophaentin producing Chrysophaeum taylorii.</title>
        <authorList>
            <person name="Davison J."/>
            <person name="Bewley C."/>
        </authorList>
    </citation>
    <scope>NUCLEOTIDE SEQUENCE</scope>
    <source>
        <strain evidence="2">NIES-1699</strain>
    </source>
</reference>
<evidence type="ECO:0000313" key="2">
    <source>
        <dbReference type="EMBL" id="KAJ8603122.1"/>
    </source>
</evidence>
<dbReference type="GO" id="GO:0051999">
    <property type="term" value="P:mannosyl-inositol phosphorylceramide biosynthetic process"/>
    <property type="evidence" value="ECO:0007669"/>
    <property type="project" value="TreeGrafter"/>
</dbReference>
<dbReference type="GO" id="GO:0016020">
    <property type="term" value="C:membrane"/>
    <property type="evidence" value="ECO:0007669"/>
    <property type="project" value="GOC"/>
</dbReference>
<accession>A0AAD7UDE8</accession>
<dbReference type="InterPro" id="IPR029044">
    <property type="entry name" value="Nucleotide-diphossugar_trans"/>
</dbReference>
<protein>
    <submittedName>
        <fullName evidence="2">Uncharacterized protein</fullName>
    </submittedName>
</protein>
<dbReference type="InterPro" id="IPR051706">
    <property type="entry name" value="Glycosyltransferase_domain"/>
</dbReference>
<keyword evidence="3" id="KW-1185">Reference proteome</keyword>
<comment type="caution">
    <text evidence="2">The sequence shown here is derived from an EMBL/GenBank/DDBJ whole genome shotgun (WGS) entry which is preliminary data.</text>
</comment>
<dbReference type="AlphaFoldDB" id="A0AAD7UDE8"/>
<gene>
    <name evidence="2" type="ORF">CTAYLR_004569</name>
</gene>
<dbReference type="Pfam" id="PF04488">
    <property type="entry name" value="Gly_transf_sug"/>
    <property type="match status" value="1"/>
</dbReference>
<dbReference type="Proteomes" id="UP001230188">
    <property type="component" value="Unassembled WGS sequence"/>
</dbReference>
<organism evidence="2 3">
    <name type="scientific">Chrysophaeum taylorii</name>
    <dbReference type="NCBI Taxonomy" id="2483200"/>
    <lineage>
        <taxon>Eukaryota</taxon>
        <taxon>Sar</taxon>
        <taxon>Stramenopiles</taxon>
        <taxon>Ochrophyta</taxon>
        <taxon>Pelagophyceae</taxon>
        <taxon>Pelagomonadales</taxon>
        <taxon>Pelagomonadaceae</taxon>
        <taxon>Chrysophaeum</taxon>
    </lineage>
</organism>
<dbReference type="GO" id="GO:0000030">
    <property type="term" value="F:mannosyltransferase activity"/>
    <property type="evidence" value="ECO:0007669"/>
    <property type="project" value="TreeGrafter"/>
</dbReference>
<name>A0AAD7UDE8_9STRA</name>
<keyword evidence="1" id="KW-0808">Transferase</keyword>
<dbReference type="PANTHER" id="PTHR32385">
    <property type="entry name" value="MANNOSYL PHOSPHORYLINOSITOL CERAMIDE SYNTHASE"/>
    <property type="match status" value="1"/>
</dbReference>
<sequence>MLEEEGVLGLAEAFEAIQPWAYKADLWRYAQLWACGGIYLDAKLALAQDLVKFLNLAGFHHAALRETKVPLLLTCHDERASESIREPTLRRIKCVYQAFMVAEPRHPALLKTIRHVVANVRDRWYPPASLSKYGNLFITGPCAMGLATQIDDPRWEDSIKLTTRLGYNQLGRRPWQAIRYIVGNWIPRGRDADDEMSLAAFVANERVHSTERTNYYVGMFARHEVYVDDHQKKTDASSIRLSYKSPSPE</sequence>